<feature type="region of interest" description="Disordered" evidence="1">
    <location>
        <begin position="113"/>
        <end position="146"/>
    </location>
</feature>
<organism evidence="2 3">
    <name type="scientific">Streptomyces spororaveus</name>
    <dbReference type="NCBI Taxonomy" id="284039"/>
    <lineage>
        <taxon>Bacteria</taxon>
        <taxon>Bacillati</taxon>
        <taxon>Actinomycetota</taxon>
        <taxon>Actinomycetes</taxon>
        <taxon>Kitasatosporales</taxon>
        <taxon>Streptomycetaceae</taxon>
        <taxon>Streptomyces</taxon>
    </lineage>
</organism>
<evidence type="ECO:0000313" key="3">
    <source>
        <dbReference type="Proteomes" id="UP000608522"/>
    </source>
</evidence>
<reference evidence="3" key="1">
    <citation type="submission" date="2023-07" db="EMBL/GenBank/DDBJ databases">
        <title>Whole genome shotgun sequence of Streptomyces spororaveus NBRC 15456.</title>
        <authorList>
            <person name="Komaki H."/>
            <person name="Tamura T."/>
        </authorList>
    </citation>
    <scope>NUCLEOTIDE SEQUENCE [LARGE SCALE GENOMIC DNA]</scope>
    <source>
        <strain evidence="3">NBRC 15456</strain>
    </source>
</reference>
<name>A0ABQ3T6A5_9ACTN</name>
<comment type="caution">
    <text evidence="2">The sequence shown here is derived from an EMBL/GenBank/DDBJ whole genome shotgun (WGS) entry which is preliminary data.</text>
</comment>
<dbReference type="Proteomes" id="UP000608522">
    <property type="component" value="Unassembled WGS sequence"/>
</dbReference>
<feature type="compositionally biased region" description="Pro residues" evidence="1">
    <location>
        <begin position="137"/>
        <end position="146"/>
    </location>
</feature>
<dbReference type="RefSeq" id="WP_202198278.1">
    <property type="nucleotide sequence ID" value="NZ_BAAATO010000011.1"/>
</dbReference>
<sequence length="146" mass="15439">MEPLTEHRGVSGPVVYGYLRVVRVSPARQTALSEALAEYCRQHELKLSGVFTDREAGSGPSMAFTGLIDVLELPDTYGVVLPAASHLGPKGIAAPKEARIVAAGARLLLVRGRDGRRPDRHSAAGLGPAPVRRFGPVPTPTPVTGR</sequence>
<evidence type="ECO:0008006" key="4">
    <source>
        <dbReference type="Google" id="ProtNLM"/>
    </source>
</evidence>
<evidence type="ECO:0000256" key="1">
    <source>
        <dbReference type="SAM" id="MobiDB-lite"/>
    </source>
</evidence>
<proteinExistence type="predicted"/>
<protein>
    <recommendedName>
        <fullName evidence="4">Resolvase/invertase-type recombinase catalytic domain-containing protein</fullName>
    </recommendedName>
</protein>
<accession>A0ABQ3T6A5</accession>
<dbReference type="EMBL" id="BNED01000005">
    <property type="protein sequence ID" value="GHI75919.1"/>
    <property type="molecule type" value="Genomic_DNA"/>
</dbReference>
<feature type="compositionally biased region" description="Basic and acidic residues" evidence="1">
    <location>
        <begin position="113"/>
        <end position="122"/>
    </location>
</feature>
<keyword evidence="3" id="KW-1185">Reference proteome</keyword>
<gene>
    <name evidence="2" type="ORF">Sspor_14800</name>
</gene>
<evidence type="ECO:0000313" key="2">
    <source>
        <dbReference type="EMBL" id="GHI75919.1"/>
    </source>
</evidence>